<keyword evidence="1" id="KW-0472">Membrane</keyword>
<evidence type="ECO:0000313" key="3">
    <source>
        <dbReference type="Proteomes" id="UP000321567"/>
    </source>
</evidence>
<evidence type="ECO:0000256" key="1">
    <source>
        <dbReference type="SAM" id="Phobius"/>
    </source>
</evidence>
<accession>A0A512HAE4</accession>
<dbReference type="Pfam" id="PF02325">
    <property type="entry name" value="CCB3_YggT"/>
    <property type="match status" value="1"/>
</dbReference>
<feature type="transmembrane region" description="Helical" evidence="1">
    <location>
        <begin position="7"/>
        <end position="37"/>
    </location>
</feature>
<keyword evidence="1" id="KW-1133">Transmembrane helix</keyword>
<reference evidence="2 3" key="1">
    <citation type="submission" date="2019-07" db="EMBL/GenBank/DDBJ databases">
        <title>Whole genome shotgun sequence of Rhodospirillum oryzae NBRC 107573.</title>
        <authorList>
            <person name="Hosoyama A."/>
            <person name="Uohara A."/>
            <person name="Ohji S."/>
            <person name="Ichikawa N."/>
        </authorList>
    </citation>
    <scope>NUCLEOTIDE SEQUENCE [LARGE SCALE GENOMIC DNA]</scope>
    <source>
        <strain evidence="2 3">NBRC 107573</strain>
    </source>
</reference>
<organism evidence="2 3">
    <name type="scientific">Pararhodospirillum oryzae</name>
    <dbReference type="NCBI Taxonomy" id="478448"/>
    <lineage>
        <taxon>Bacteria</taxon>
        <taxon>Pseudomonadati</taxon>
        <taxon>Pseudomonadota</taxon>
        <taxon>Alphaproteobacteria</taxon>
        <taxon>Rhodospirillales</taxon>
        <taxon>Rhodospirillaceae</taxon>
        <taxon>Pararhodospirillum</taxon>
    </lineage>
</organism>
<sequence>MEIILFILLAVGQLLSVVIITYIWTLIAAAVVSWLVALNVLKTSNPYVESFNRFLILITEPVLRPVRRIMPNLGPIDLSPMVVILVLVVIESILRSLMMVG</sequence>
<dbReference type="OrthoDB" id="9814445at2"/>
<feature type="transmembrane region" description="Helical" evidence="1">
    <location>
        <begin position="78"/>
        <end position="98"/>
    </location>
</feature>
<gene>
    <name evidence="2" type="ORF">ROR02_25430</name>
</gene>
<keyword evidence="3" id="KW-1185">Reference proteome</keyword>
<dbReference type="AlphaFoldDB" id="A0A512HAE4"/>
<name>A0A512HAE4_9PROT</name>
<proteinExistence type="predicted"/>
<protein>
    <submittedName>
        <fullName evidence="2">YggT family protein</fullName>
    </submittedName>
</protein>
<dbReference type="RefSeq" id="WP_147164438.1">
    <property type="nucleotide sequence ID" value="NZ_BJZO01000077.1"/>
</dbReference>
<dbReference type="Proteomes" id="UP000321567">
    <property type="component" value="Unassembled WGS sequence"/>
</dbReference>
<comment type="caution">
    <text evidence="2">The sequence shown here is derived from an EMBL/GenBank/DDBJ whole genome shotgun (WGS) entry which is preliminary data.</text>
</comment>
<dbReference type="EMBL" id="BJZO01000077">
    <property type="protein sequence ID" value="GEO82412.1"/>
    <property type="molecule type" value="Genomic_DNA"/>
</dbReference>
<evidence type="ECO:0000313" key="2">
    <source>
        <dbReference type="EMBL" id="GEO82412.1"/>
    </source>
</evidence>
<keyword evidence="1" id="KW-0812">Transmembrane</keyword>
<dbReference type="GO" id="GO:0016020">
    <property type="term" value="C:membrane"/>
    <property type="evidence" value="ECO:0007669"/>
    <property type="project" value="InterPro"/>
</dbReference>
<dbReference type="InterPro" id="IPR003425">
    <property type="entry name" value="CCB3/YggT"/>
</dbReference>